<comment type="caution">
    <text evidence="1">The sequence shown here is derived from an EMBL/GenBank/DDBJ whole genome shotgun (WGS) entry which is preliminary data.</text>
</comment>
<dbReference type="Proteomes" id="UP000219897">
    <property type="component" value="Unassembled WGS sequence"/>
</dbReference>
<proteinExistence type="predicted"/>
<dbReference type="EMBL" id="NTYF01000023">
    <property type="protein sequence ID" value="PER55869.1"/>
    <property type="molecule type" value="Genomic_DNA"/>
</dbReference>
<accession>A0ABD6S7Q4</accession>
<dbReference type="RefSeq" id="WP_098317201.1">
    <property type="nucleotide sequence ID" value="NZ_NTYF01000023.1"/>
</dbReference>
<gene>
    <name evidence="1" type="ORF">CN495_08950</name>
</gene>
<organism evidence="1 2">
    <name type="scientific">Bacillus thuringiensis</name>
    <dbReference type="NCBI Taxonomy" id="1428"/>
    <lineage>
        <taxon>Bacteria</taxon>
        <taxon>Bacillati</taxon>
        <taxon>Bacillota</taxon>
        <taxon>Bacilli</taxon>
        <taxon>Bacillales</taxon>
        <taxon>Bacillaceae</taxon>
        <taxon>Bacillus</taxon>
        <taxon>Bacillus cereus group</taxon>
    </lineage>
</organism>
<evidence type="ECO:0000313" key="1">
    <source>
        <dbReference type="EMBL" id="PER55869.1"/>
    </source>
</evidence>
<evidence type="ECO:0000313" key="2">
    <source>
        <dbReference type="Proteomes" id="UP000219897"/>
    </source>
</evidence>
<sequence>MELYKQLHTLHQGKWQVLKATGCGIVDYVVIKPSKEAVSIGLVYGKTDRGNPILEGNVWDIKSQALHLHKTYAHMAFEEVTVRALLSFLLHVVWEVQCASPLDKVCGYIGKTKEDLWKWVKEHQNCDIHALQVEGKSIVWQE</sequence>
<name>A0ABD6S7Q4_BACTU</name>
<protein>
    <submittedName>
        <fullName evidence="1">Uncharacterized protein</fullName>
    </submittedName>
</protein>
<reference evidence="1 2" key="1">
    <citation type="submission" date="2017-09" db="EMBL/GenBank/DDBJ databases">
        <title>Large-scale bioinformatics analysis of Bacillus genomes uncovers conserved roles of natural products in bacterial physiology.</title>
        <authorList>
            <consortium name="Agbiome Team Llc"/>
            <person name="Bleich R.M."/>
            <person name="Kirk G.J."/>
            <person name="Santa Maria K.C."/>
            <person name="Allen S.E."/>
            <person name="Farag S."/>
            <person name="Shank E.A."/>
            <person name="Bowers A."/>
        </authorList>
    </citation>
    <scope>NUCLEOTIDE SEQUENCE [LARGE SCALE GENOMIC DNA]</scope>
    <source>
        <strain evidence="1 2">AFS005140</strain>
    </source>
</reference>
<dbReference type="AlphaFoldDB" id="A0ABD6S7Q4"/>